<dbReference type="Gene3D" id="1.10.760.10">
    <property type="entry name" value="Cytochrome c-like domain"/>
    <property type="match status" value="1"/>
</dbReference>
<evidence type="ECO:0000256" key="1">
    <source>
        <dbReference type="ARBA" id="ARBA00022617"/>
    </source>
</evidence>
<protein>
    <submittedName>
        <fullName evidence="7">Cytochrome subunit of sulfide dehydrogenase</fullName>
    </submittedName>
</protein>
<dbReference type="InterPro" id="IPR009056">
    <property type="entry name" value="Cyt_c-like_dom"/>
</dbReference>
<dbReference type="GO" id="GO:0020037">
    <property type="term" value="F:heme binding"/>
    <property type="evidence" value="ECO:0007669"/>
    <property type="project" value="InterPro"/>
</dbReference>
<keyword evidence="3 4" id="KW-0408">Iron</keyword>
<dbReference type="RefSeq" id="WP_245408547.1">
    <property type="nucleotide sequence ID" value="NZ_AP014946.1"/>
</dbReference>
<sequence>MIRPAPLIVLGIALSTPVLAQNAPAQNAPPPGALACSGCHPPAPVAGILVPALNGKPATEIVTQMAAFASGAQASTVMGRIAKGFNEDEVKAIAAWYAAQK</sequence>
<dbReference type="GO" id="GO:0046872">
    <property type="term" value="F:metal ion binding"/>
    <property type="evidence" value="ECO:0007669"/>
    <property type="project" value="UniProtKB-KW"/>
</dbReference>
<evidence type="ECO:0000256" key="5">
    <source>
        <dbReference type="SAM" id="SignalP"/>
    </source>
</evidence>
<keyword evidence="2 4" id="KW-0479">Metal-binding</keyword>
<dbReference type="Proteomes" id="UP000236884">
    <property type="component" value="Chromosome"/>
</dbReference>
<evidence type="ECO:0000256" key="2">
    <source>
        <dbReference type="ARBA" id="ARBA00022723"/>
    </source>
</evidence>
<dbReference type="InterPro" id="IPR036909">
    <property type="entry name" value="Cyt_c-like_dom_sf"/>
</dbReference>
<keyword evidence="1 4" id="KW-0349">Heme</keyword>
<dbReference type="KEGG" id="vgo:GJW-30_1_03539"/>
<feature type="signal peptide" evidence="5">
    <location>
        <begin position="1"/>
        <end position="20"/>
    </location>
</feature>
<feature type="chain" id="PRO_5006615967" evidence="5">
    <location>
        <begin position="21"/>
        <end position="101"/>
    </location>
</feature>
<evidence type="ECO:0000313" key="8">
    <source>
        <dbReference type="Proteomes" id="UP000236884"/>
    </source>
</evidence>
<reference evidence="7 8" key="1">
    <citation type="submission" date="2015-08" db="EMBL/GenBank/DDBJ databases">
        <title>Investigation of the bacterial diversity of lava forest soil.</title>
        <authorList>
            <person name="Lee J.S."/>
        </authorList>
    </citation>
    <scope>NUCLEOTIDE SEQUENCE [LARGE SCALE GENOMIC DNA]</scope>
    <source>
        <strain evidence="7 8">GJW-30</strain>
    </source>
</reference>
<dbReference type="SUPFAM" id="SSF46626">
    <property type="entry name" value="Cytochrome c"/>
    <property type="match status" value="1"/>
</dbReference>
<evidence type="ECO:0000259" key="6">
    <source>
        <dbReference type="PROSITE" id="PS51007"/>
    </source>
</evidence>
<feature type="domain" description="Cytochrome c" evidence="6">
    <location>
        <begin position="6"/>
        <end position="101"/>
    </location>
</feature>
<keyword evidence="8" id="KW-1185">Reference proteome</keyword>
<dbReference type="AlphaFoldDB" id="A0A0S3PYK3"/>
<dbReference type="EMBL" id="AP014946">
    <property type="protein sequence ID" value="BAT60989.1"/>
    <property type="molecule type" value="Genomic_DNA"/>
</dbReference>
<evidence type="ECO:0000256" key="3">
    <source>
        <dbReference type="ARBA" id="ARBA00023004"/>
    </source>
</evidence>
<evidence type="ECO:0000256" key="4">
    <source>
        <dbReference type="PROSITE-ProRule" id="PRU00433"/>
    </source>
</evidence>
<accession>A0A0S3PYK3</accession>
<gene>
    <name evidence="7" type="primary">fccA</name>
    <name evidence="7" type="ORF">GJW-30_1_03539</name>
</gene>
<proteinExistence type="predicted"/>
<organism evidence="7 8">
    <name type="scientific">Variibacter gotjawalensis</name>
    <dbReference type="NCBI Taxonomy" id="1333996"/>
    <lineage>
        <taxon>Bacteria</taxon>
        <taxon>Pseudomonadati</taxon>
        <taxon>Pseudomonadota</taxon>
        <taxon>Alphaproteobacteria</taxon>
        <taxon>Hyphomicrobiales</taxon>
        <taxon>Nitrobacteraceae</taxon>
        <taxon>Variibacter</taxon>
    </lineage>
</organism>
<dbReference type="GO" id="GO:0009055">
    <property type="term" value="F:electron transfer activity"/>
    <property type="evidence" value="ECO:0007669"/>
    <property type="project" value="InterPro"/>
</dbReference>
<evidence type="ECO:0000313" key="7">
    <source>
        <dbReference type="EMBL" id="BAT60989.1"/>
    </source>
</evidence>
<dbReference type="PROSITE" id="PS51007">
    <property type="entry name" value="CYTC"/>
    <property type="match status" value="1"/>
</dbReference>
<name>A0A0S3PYK3_9BRAD</name>
<keyword evidence="5" id="KW-0732">Signal</keyword>